<dbReference type="GeneID" id="13390652"/>
<dbReference type="VEuPathDB" id="TriTrypDB:LDHU3_32.2350"/>
<dbReference type="VEuPathDB" id="TriTrypDB:LdBPK_321860.1"/>
<dbReference type="OMA" id="ADWLKHM"/>
<reference evidence="4" key="3">
    <citation type="submission" date="2011-02" db="EMBL/GenBank/DDBJ databases">
        <title>Whole genome sequencing of Leishmania donovani clinical lines reveals dynamic variation related to drug resistance.</title>
        <authorList>
            <person name="Downing T."/>
            <person name="Imamura H."/>
            <person name="Sanders M."/>
            <person name="Decuypere S."/>
            <person name="Hertz-Fowler C."/>
            <person name="Clark T.G."/>
            <person name="Rijal S."/>
            <person name="Sundar S."/>
            <person name="Quail M.A."/>
            <person name="De Doncker S."/>
            <person name="Maes I."/>
            <person name="Vanaerschot M."/>
            <person name="Stark O."/>
            <person name="Schonian G."/>
            <person name="Dujardin J.C."/>
            <person name="Berriman M."/>
        </authorList>
    </citation>
    <scope>NUCLEOTIDE SEQUENCE [LARGE SCALE GENOMIC DNA]</scope>
    <source>
        <strain evidence="4">BPK282A1</strain>
    </source>
</reference>
<dbReference type="Proteomes" id="UP000008980">
    <property type="component" value="Chromosome 32"/>
</dbReference>
<proteinExistence type="predicted"/>
<name>A0A3S7X5J7_LEIDO</name>
<sequence>MRNLVEEAEAEYEQLGRERRDVAVLKLPHRDFDFLTAQEISVIPVHVIEAQREERRRHGTVNRDTSLCDFIKSIGLEEADIEDPVNGYSVLHIKESTRAYFGEQEEEVYRLFRNNMIRYTEDADWLKHMNFLGGQTADECERQRYLDRNAQAASDGGLMVPVTTYKQAFFAKKSKKEDE</sequence>
<dbReference type="EMBL" id="RHLC01000009">
    <property type="protein sequence ID" value="TPP43697.1"/>
    <property type="molecule type" value="Genomic_DNA"/>
</dbReference>
<dbReference type="AlphaFoldDB" id="A0A3S7X5J7"/>
<dbReference type="Proteomes" id="UP000274082">
    <property type="component" value="Chromosome 32"/>
</dbReference>
<keyword evidence="5" id="KW-1185">Reference proteome</keyword>
<reference evidence="3" key="6">
    <citation type="submission" date="2019-02" db="EMBL/GenBank/DDBJ databases">
        <title>FDA dAtabase for Regulatory Grade micrObial Sequences (FDA-ARGOS): Supporting development and validation of Infectious Disease Dx tests.</title>
        <authorList>
            <person name="Duncan R."/>
            <person name="Fisher C."/>
            <person name="Tallon L.J."/>
            <person name="Sadzewicz L."/>
            <person name="Sengamalay N."/>
            <person name="Ott S."/>
            <person name="Godinez A."/>
            <person name="Nagaraj S."/>
            <person name="Nadendla S."/>
            <person name="Sichtig H."/>
        </authorList>
    </citation>
    <scope>NUCLEOTIDE SEQUENCE</scope>
    <source>
        <strain evidence="3">FDAARGOS_361</strain>
    </source>
</reference>
<protein>
    <submittedName>
        <fullName evidence="1">Uncharacterized protein</fullName>
    </submittedName>
</protein>
<dbReference type="Proteomes" id="UP000318447">
    <property type="component" value="Unassembled WGS sequence"/>
</dbReference>
<dbReference type="EMBL" id="FR799619">
    <property type="protein sequence ID" value="CBZ36917.1"/>
    <property type="molecule type" value="Genomic_DNA"/>
</dbReference>
<dbReference type="OrthoDB" id="261478at2759"/>
<evidence type="ECO:0000313" key="1">
    <source>
        <dbReference type="EMBL" id="AYU81733.1"/>
    </source>
</evidence>
<dbReference type="KEGG" id="ldo:LDBPK_321860"/>
<evidence type="ECO:0000313" key="4">
    <source>
        <dbReference type="Proteomes" id="UP000008980"/>
    </source>
</evidence>
<evidence type="ECO:0000313" key="3">
    <source>
        <dbReference type="EMBL" id="TPP43697.1"/>
    </source>
</evidence>
<reference evidence="6" key="5">
    <citation type="submission" date="2019-02" db="EMBL/GenBank/DDBJ databases">
        <title>FDA dAtabase for Regulatory Grade micrObial Sequences (FDA-ARGOS): Supporting development and validation of Infectious Disease Dx tests.</title>
        <authorList>
            <person name="Duncan R."/>
            <person name="Fisher C."/>
            <person name="Tallon L."/>
            <person name="Sadzewicz L."/>
            <person name="Sengamalay N."/>
            <person name="Ott S."/>
            <person name="Godinez A."/>
            <person name="Nagaraj S."/>
            <person name="Vavikolanu K."/>
            <person name="Nadendla S."/>
            <person name="Aluvathingal J."/>
            <person name="Sichtig H."/>
        </authorList>
    </citation>
    <scope>NUCLEOTIDE SEQUENCE [LARGE SCALE GENOMIC DNA]</scope>
    <source>
        <strain evidence="6">FDAARGOS_361</strain>
    </source>
</reference>
<reference evidence="2 4" key="1">
    <citation type="journal article" date="2011" name="Genome Res.">
        <title>Whole genome sequencing of multiple Leishmania donovani clinical isolates provides insights into population structure and mechanisms of drug resistance.</title>
        <authorList>
            <person name="Downing T."/>
            <person name="Imamura H."/>
            <person name="Decuypere S."/>
            <person name="Clark T.G."/>
            <person name="Coombs G.H."/>
            <person name="Cotton J.A."/>
            <person name="Hilley J.D."/>
            <person name="de Doncker S."/>
            <person name="Maes I."/>
            <person name="Mottram J.C."/>
            <person name="Quail M.A."/>
            <person name="Rijal S."/>
            <person name="Sanders M."/>
            <person name="Schonian G."/>
            <person name="Stark O."/>
            <person name="Sundar S."/>
            <person name="Vanaerschot M."/>
            <person name="Hertz-Fowler C."/>
            <person name="Dujardin J.C."/>
            <person name="Berriman M."/>
        </authorList>
    </citation>
    <scope>NUCLEOTIDE SEQUENCE [LARGE SCALE GENOMIC DNA]</scope>
    <source>
        <strain evidence="2 4">BPK282A1</strain>
    </source>
</reference>
<reference evidence="2" key="2">
    <citation type="submission" date="2011-01" db="EMBL/GenBank/DDBJ databases">
        <authorList>
            <person name="Zhao B.P."/>
            <person name="Ren Z.A."/>
            <person name="Li C.D."/>
        </authorList>
    </citation>
    <scope>NUCLEOTIDE SEQUENCE</scope>
    <source>
        <strain evidence="2">BPK282A1</strain>
    </source>
</reference>
<evidence type="ECO:0000313" key="6">
    <source>
        <dbReference type="Proteomes" id="UP000318447"/>
    </source>
</evidence>
<evidence type="ECO:0000313" key="5">
    <source>
        <dbReference type="Proteomes" id="UP000274082"/>
    </source>
</evidence>
<organism evidence="1 5">
    <name type="scientific">Leishmania donovani</name>
    <dbReference type="NCBI Taxonomy" id="5661"/>
    <lineage>
        <taxon>Eukaryota</taxon>
        <taxon>Discoba</taxon>
        <taxon>Euglenozoa</taxon>
        <taxon>Kinetoplastea</taxon>
        <taxon>Metakinetoplastina</taxon>
        <taxon>Trypanosomatida</taxon>
        <taxon>Trypanosomatidae</taxon>
        <taxon>Leishmaniinae</taxon>
        <taxon>Leishmania</taxon>
    </lineage>
</organism>
<accession>A0A3S7X5J7</accession>
<gene>
    <name evidence="3" type="ORF">CGC21_20480</name>
    <name evidence="2" type="ORF">LDBPK_321860</name>
    <name evidence="1" type="ORF">LdCL_320024100</name>
</gene>
<dbReference type="VEuPathDB" id="TriTrypDB:LdCL_320024100"/>
<dbReference type="EMBL" id="CP029531">
    <property type="protein sequence ID" value="AYU81733.1"/>
    <property type="molecule type" value="Genomic_DNA"/>
</dbReference>
<reference evidence="1 5" key="4">
    <citation type="journal article" date="2018" name="Sci. Rep.">
        <title>A complete Leishmania donovani reference genome identifies novel genetic variations associated with virulence.</title>
        <authorList>
            <person name="Lypaczewski P."/>
            <person name="Hoshizaki J."/>
            <person name="Zhang W.-W."/>
            <person name="McCall L.-I."/>
            <person name="Torcivia-Rodriguez J."/>
            <person name="Simonyan V."/>
            <person name="Kaur A."/>
            <person name="Dewar K."/>
            <person name="Matlashewski G."/>
        </authorList>
    </citation>
    <scope>NUCLEOTIDE SEQUENCE [LARGE SCALE GENOMIC DNA]</scope>
    <source>
        <strain evidence="1 5">LdCL</strain>
    </source>
</reference>
<evidence type="ECO:0000313" key="2">
    <source>
        <dbReference type="EMBL" id="CBZ36917.1"/>
    </source>
</evidence>
<dbReference type="RefSeq" id="XP_003863602.1">
    <property type="nucleotide sequence ID" value="XM_003863554.1"/>
</dbReference>
<accession>E9BNT9</accession>